<keyword evidence="2" id="KW-1185">Reference proteome</keyword>
<evidence type="ECO:0000313" key="1">
    <source>
        <dbReference type="EMBL" id="MCW6035996.1"/>
    </source>
</evidence>
<sequence>MSPSASAIAEGIRFIPAPPPTDPSIPPSIFGIELEGDRDVEWQWLNLPNGHRVVTGYRVVQRRR</sequence>
<name>A0ABT3L3B2_9CYAN</name>
<gene>
    <name evidence="1" type="ORF">K4A83_06880</name>
</gene>
<dbReference type="RefSeq" id="WP_265263724.1">
    <property type="nucleotide sequence ID" value="NZ_JAIHOM010000025.1"/>
</dbReference>
<accession>A0ABT3L3B2</accession>
<organism evidence="1 2">
    <name type="scientific">Spirulina subsalsa FACHB-351</name>
    <dbReference type="NCBI Taxonomy" id="234711"/>
    <lineage>
        <taxon>Bacteria</taxon>
        <taxon>Bacillati</taxon>
        <taxon>Cyanobacteriota</taxon>
        <taxon>Cyanophyceae</taxon>
        <taxon>Spirulinales</taxon>
        <taxon>Spirulinaceae</taxon>
        <taxon>Spirulina</taxon>
    </lineage>
</organism>
<comment type="caution">
    <text evidence="1">The sequence shown here is derived from an EMBL/GenBank/DDBJ whole genome shotgun (WGS) entry which is preliminary data.</text>
</comment>
<evidence type="ECO:0000313" key="2">
    <source>
        <dbReference type="Proteomes" id="UP001526426"/>
    </source>
</evidence>
<proteinExistence type="predicted"/>
<reference evidence="1 2" key="1">
    <citation type="submission" date="2021-08" db="EMBL/GenBank/DDBJ databases">
        <title>Draft genome sequence of Spirulina subsalsa with high tolerance to salinity and hype-accumulation of phycocyanin.</title>
        <authorList>
            <person name="Pei H."/>
            <person name="Jiang L."/>
        </authorList>
    </citation>
    <scope>NUCLEOTIDE SEQUENCE [LARGE SCALE GENOMIC DNA]</scope>
    <source>
        <strain evidence="1 2">FACHB-351</strain>
    </source>
</reference>
<protein>
    <submittedName>
        <fullName evidence="1">Uncharacterized protein</fullName>
    </submittedName>
</protein>
<dbReference type="EMBL" id="JAIHOM010000025">
    <property type="protein sequence ID" value="MCW6035996.1"/>
    <property type="molecule type" value="Genomic_DNA"/>
</dbReference>
<dbReference type="Proteomes" id="UP001526426">
    <property type="component" value="Unassembled WGS sequence"/>
</dbReference>